<feature type="transmembrane region" description="Helical" evidence="1">
    <location>
        <begin position="125"/>
        <end position="142"/>
    </location>
</feature>
<name>A0A3R9FSR2_9PSEU</name>
<dbReference type="EMBL" id="RSEC01000021">
    <property type="protein sequence ID" value="RSD23581.1"/>
    <property type="molecule type" value="Genomic_DNA"/>
</dbReference>
<keyword evidence="1" id="KW-1133">Transmembrane helix</keyword>
<feature type="transmembrane region" description="Helical" evidence="1">
    <location>
        <begin position="64"/>
        <end position="86"/>
    </location>
</feature>
<evidence type="ECO:0000256" key="1">
    <source>
        <dbReference type="SAM" id="Phobius"/>
    </source>
</evidence>
<dbReference type="Proteomes" id="UP000267081">
    <property type="component" value="Unassembled WGS sequence"/>
</dbReference>
<protein>
    <submittedName>
        <fullName evidence="2">DUF2306 domain-containing protein</fullName>
    </submittedName>
</protein>
<sequence>MTTTETAASIGEVRRATPWWRRPWVFPLGLLVTVFLVYSLPPYLGLNPAESRIPAPTAWYYPVLVTHIGFATIAMVTCALQIWPWLRQKHPVVHRRTGRVYVFAGAVPASIAGFAIALAAPFGPVGAVSNVLLATLWFTCTVQGYRTARARRFGEHRRWMVRSFALCMSIISNRVWAIVWATVLPGQLETTFGGSELAMGQAIAGLTTWTGWVLPLLAAEWWLTRSRGRRRAPSPA</sequence>
<dbReference type="OrthoDB" id="4698148at2"/>
<feature type="transmembrane region" description="Helical" evidence="1">
    <location>
        <begin position="24"/>
        <end position="44"/>
    </location>
</feature>
<reference evidence="2 3" key="1">
    <citation type="submission" date="2018-12" db="EMBL/GenBank/DDBJ databases">
        <title>Amycolatopsis eburnea sp. nov. actinomycete associate with arbuscular mycorrhiza fungal spore.</title>
        <authorList>
            <person name="Lumyong S."/>
            <person name="Chaiya L."/>
        </authorList>
    </citation>
    <scope>NUCLEOTIDE SEQUENCE [LARGE SCALE GENOMIC DNA]</scope>
    <source>
        <strain evidence="2 3">GLM-1</strain>
    </source>
</reference>
<accession>A0A3R9FSR2</accession>
<organism evidence="2 3">
    <name type="scientific">Amycolatopsis eburnea</name>
    <dbReference type="NCBI Taxonomy" id="2267691"/>
    <lineage>
        <taxon>Bacteria</taxon>
        <taxon>Bacillati</taxon>
        <taxon>Actinomycetota</taxon>
        <taxon>Actinomycetes</taxon>
        <taxon>Pseudonocardiales</taxon>
        <taxon>Pseudonocardiaceae</taxon>
        <taxon>Amycolatopsis</taxon>
    </lineage>
</organism>
<dbReference type="Pfam" id="PF10067">
    <property type="entry name" value="DUF2306"/>
    <property type="match status" value="1"/>
</dbReference>
<keyword evidence="1" id="KW-0472">Membrane</keyword>
<dbReference type="AlphaFoldDB" id="A0A3R9FSR2"/>
<dbReference type="InterPro" id="IPR018750">
    <property type="entry name" value="DUF2306_membrane"/>
</dbReference>
<evidence type="ECO:0000313" key="3">
    <source>
        <dbReference type="Proteomes" id="UP000267081"/>
    </source>
</evidence>
<feature type="transmembrane region" description="Helical" evidence="1">
    <location>
        <begin position="163"/>
        <end position="183"/>
    </location>
</feature>
<evidence type="ECO:0000313" key="2">
    <source>
        <dbReference type="EMBL" id="RSD23581.1"/>
    </source>
</evidence>
<keyword evidence="1" id="KW-0812">Transmembrane</keyword>
<comment type="caution">
    <text evidence="2">The sequence shown here is derived from an EMBL/GenBank/DDBJ whole genome shotgun (WGS) entry which is preliminary data.</text>
</comment>
<keyword evidence="3" id="KW-1185">Reference proteome</keyword>
<dbReference type="RefSeq" id="WP_125306286.1">
    <property type="nucleotide sequence ID" value="NZ_RSEC01000021.1"/>
</dbReference>
<gene>
    <name evidence="2" type="ORF">EIY87_04020</name>
</gene>
<proteinExistence type="predicted"/>
<feature type="transmembrane region" description="Helical" evidence="1">
    <location>
        <begin position="203"/>
        <end position="223"/>
    </location>
</feature>
<feature type="transmembrane region" description="Helical" evidence="1">
    <location>
        <begin position="98"/>
        <end position="119"/>
    </location>
</feature>